<evidence type="ECO:0000256" key="2">
    <source>
        <dbReference type="ARBA" id="ARBA00022475"/>
    </source>
</evidence>
<feature type="domain" description="RDD" evidence="7">
    <location>
        <begin position="42"/>
        <end position="153"/>
    </location>
</feature>
<dbReference type="PIRSF" id="PIRSF021697">
    <property type="entry name" value="UCP021697"/>
    <property type="match status" value="1"/>
</dbReference>
<evidence type="ECO:0000256" key="3">
    <source>
        <dbReference type="ARBA" id="ARBA00022692"/>
    </source>
</evidence>
<accession>A0A318L9W4</accession>
<name>A0A318L9W4_9PSEU</name>
<dbReference type="GO" id="GO:0005886">
    <property type="term" value="C:plasma membrane"/>
    <property type="evidence" value="ECO:0007669"/>
    <property type="project" value="UniProtKB-SubCell"/>
</dbReference>
<dbReference type="EMBL" id="MASU01000022">
    <property type="protein sequence ID" value="PXY18269.1"/>
    <property type="molecule type" value="Genomic_DNA"/>
</dbReference>
<evidence type="ECO:0000256" key="1">
    <source>
        <dbReference type="ARBA" id="ARBA00004651"/>
    </source>
</evidence>
<protein>
    <recommendedName>
        <fullName evidence="7">RDD domain-containing protein</fullName>
    </recommendedName>
</protein>
<dbReference type="AlphaFoldDB" id="A0A318L9W4"/>
<evidence type="ECO:0000256" key="4">
    <source>
        <dbReference type="ARBA" id="ARBA00022989"/>
    </source>
</evidence>
<evidence type="ECO:0000256" key="5">
    <source>
        <dbReference type="ARBA" id="ARBA00023136"/>
    </source>
</evidence>
<gene>
    <name evidence="8" type="ORF">BA062_36090</name>
</gene>
<evidence type="ECO:0000256" key="6">
    <source>
        <dbReference type="SAM" id="Phobius"/>
    </source>
</evidence>
<comment type="subcellular location">
    <subcellularLocation>
        <location evidence="1">Cell membrane</location>
        <topology evidence="1">Multi-pass membrane protein</topology>
    </subcellularLocation>
</comment>
<dbReference type="InterPro" id="IPR010432">
    <property type="entry name" value="RDD"/>
</dbReference>
<evidence type="ECO:0000313" key="8">
    <source>
        <dbReference type="EMBL" id="PXY18269.1"/>
    </source>
</evidence>
<keyword evidence="9" id="KW-1185">Reference proteome</keyword>
<keyword evidence="5 6" id="KW-0472">Membrane</keyword>
<evidence type="ECO:0000259" key="7">
    <source>
        <dbReference type="Pfam" id="PF06271"/>
    </source>
</evidence>
<keyword evidence="2" id="KW-1003">Cell membrane</keyword>
<evidence type="ECO:0000313" key="9">
    <source>
        <dbReference type="Proteomes" id="UP000247892"/>
    </source>
</evidence>
<keyword evidence="4 6" id="KW-1133">Transmembrane helix</keyword>
<dbReference type="InterPro" id="IPR051791">
    <property type="entry name" value="Pra-immunoreactive"/>
</dbReference>
<sequence>MARWTGEWLTSLAAAGENADREPPRWPGEHLGLPEDGPGAAAGSGRRFLALVVDLIVASLLTALFVRPDYSNVAVMQEYNLWSLAVWAVITIVPAAFFGFTPGMAACGIRVGRLDGAGIPGLWRAVVRGALTFLILPAAVRNADNRGWHDRLTGTVVVRLR</sequence>
<dbReference type="PANTHER" id="PTHR36115:SF6">
    <property type="entry name" value="PROLINE-RICH ANTIGEN HOMOLOG"/>
    <property type="match status" value="1"/>
</dbReference>
<comment type="caution">
    <text evidence="8">The sequence shown here is derived from an EMBL/GenBank/DDBJ whole genome shotgun (WGS) entry which is preliminary data.</text>
</comment>
<feature type="transmembrane region" description="Helical" evidence="6">
    <location>
        <begin position="48"/>
        <end position="66"/>
    </location>
</feature>
<feature type="transmembrane region" description="Helical" evidence="6">
    <location>
        <begin position="86"/>
        <end position="109"/>
    </location>
</feature>
<proteinExistence type="predicted"/>
<dbReference type="InterPro" id="IPR016795">
    <property type="entry name" value="UCP021697"/>
</dbReference>
<organism evidence="8 9">
    <name type="scientific">Prauserella flavalba</name>
    <dbReference type="NCBI Taxonomy" id="1477506"/>
    <lineage>
        <taxon>Bacteria</taxon>
        <taxon>Bacillati</taxon>
        <taxon>Actinomycetota</taxon>
        <taxon>Actinomycetes</taxon>
        <taxon>Pseudonocardiales</taxon>
        <taxon>Pseudonocardiaceae</taxon>
        <taxon>Prauserella</taxon>
    </lineage>
</organism>
<dbReference type="RefSeq" id="WP_110343732.1">
    <property type="nucleotide sequence ID" value="NZ_MASU01000022.1"/>
</dbReference>
<dbReference type="PANTHER" id="PTHR36115">
    <property type="entry name" value="PROLINE-RICH ANTIGEN HOMOLOG-RELATED"/>
    <property type="match status" value="1"/>
</dbReference>
<dbReference type="Proteomes" id="UP000247892">
    <property type="component" value="Unassembled WGS sequence"/>
</dbReference>
<dbReference type="Pfam" id="PF06271">
    <property type="entry name" value="RDD"/>
    <property type="match status" value="1"/>
</dbReference>
<reference evidence="8 9" key="1">
    <citation type="submission" date="2016-07" db="EMBL/GenBank/DDBJ databases">
        <title>Draft genome sequence of Prauserella sp. YIM 121212, isolated from alkaline soil.</title>
        <authorList>
            <person name="Ruckert C."/>
            <person name="Albersmeier A."/>
            <person name="Jiang C.-L."/>
            <person name="Jiang Y."/>
            <person name="Kalinowski J."/>
            <person name="Schneider O."/>
            <person name="Winkler A."/>
            <person name="Zotchev S.B."/>
        </authorList>
    </citation>
    <scope>NUCLEOTIDE SEQUENCE [LARGE SCALE GENOMIC DNA]</scope>
    <source>
        <strain evidence="8 9">YIM 121212</strain>
    </source>
</reference>
<keyword evidence="3 6" id="KW-0812">Transmembrane</keyword>
<dbReference type="OrthoDB" id="5187110at2"/>